<dbReference type="AlphaFoldDB" id="A0A084A9Z1"/>
<feature type="transmembrane region" description="Helical" evidence="9">
    <location>
        <begin position="322"/>
        <end position="343"/>
    </location>
</feature>
<dbReference type="Pfam" id="PF05525">
    <property type="entry name" value="Branch_AA_trans"/>
    <property type="match status" value="1"/>
</dbReference>
<sequence>MKEKLAGKDYLFIGSMLFGLFFGAGNLIFPIHMGQEAGAAISQANFGFLVTAVGFPFLGIIALGISQSNGVFELATRVNRIYAYIFTILLYLVIGPFFALPRLATTSFEIGISPFLSNKLQTSLLALFSILFFGTAWFLSRKPTKLLDYIGKFLNPLFLALLGLILIIAFSHPLGSVHQAEVGKLYQSSAFMNGFTQGYNTLDALAALAFGIIIITTIRQRGVKNPKIIAKETIKAGLISVGLMAIIYTCLSYLGAMSVGKFAISENGGIALAQISNYYLGTFGMIILALIVIIACLKTAVGLMSAFSETFVELFPKREYRFYLMIVSILPCIFANIGLTKIIELSVPVLMFLYPLAITLILLALLGPVFQHSKLVYQITTTFTLLAAIADGLNALPNPLKSLKPIAAILNFAKDSLPFFSLGMGWILPAVLGFIIGCLVHFLKRITNK</sequence>
<keyword evidence="8 9" id="KW-0472">Membrane</keyword>
<dbReference type="EMBL" id="AZSI01000075">
    <property type="protein sequence ID" value="KEY62120.1"/>
    <property type="molecule type" value="Genomic_DNA"/>
</dbReference>
<dbReference type="PATRIC" id="fig|1415168.3.peg.1814"/>
<evidence type="ECO:0000256" key="8">
    <source>
        <dbReference type="ARBA" id="ARBA00023136"/>
    </source>
</evidence>
<evidence type="ECO:0000256" key="3">
    <source>
        <dbReference type="ARBA" id="ARBA00022448"/>
    </source>
</evidence>
<evidence type="ECO:0000256" key="4">
    <source>
        <dbReference type="ARBA" id="ARBA00022475"/>
    </source>
</evidence>
<evidence type="ECO:0000256" key="6">
    <source>
        <dbReference type="ARBA" id="ARBA00022970"/>
    </source>
</evidence>
<evidence type="ECO:0000256" key="1">
    <source>
        <dbReference type="ARBA" id="ARBA00004651"/>
    </source>
</evidence>
<organism evidence="10 11">
    <name type="scientific">Lactococcus cremoris subsp. cremoris GE214</name>
    <dbReference type="NCBI Taxonomy" id="1415168"/>
    <lineage>
        <taxon>Bacteria</taxon>
        <taxon>Bacillati</taxon>
        <taxon>Bacillota</taxon>
        <taxon>Bacilli</taxon>
        <taxon>Lactobacillales</taxon>
        <taxon>Streptococcaceae</taxon>
        <taxon>Lactococcus</taxon>
        <taxon>Lactococcus cremoris subsp. cremoris</taxon>
    </lineage>
</organism>
<dbReference type="RefSeq" id="WP_042748496.1">
    <property type="nucleotide sequence ID" value="NZ_AZSI01000075.1"/>
</dbReference>
<keyword evidence="6 9" id="KW-0029">Amino-acid transport</keyword>
<evidence type="ECO:0000256" key="9">
    <source>
        <dbReference type="RuleBase" id="RU362122"/>
    </source>
</evidence>
<feature type="transmembrane region" description="Helical" evidence="9">
    <location>
        <begin position="194"/>
        <end position="215"/>
    </location>
</feature>
<name>A0A084A9Z1_LACLC</name>
<dbReference type="NCBIfam" id="TIGR00796">
    <property type="entry name" value="livcs"/>
    <property type="match status" value="1"/>
</dbReference>
<feature type="transmembrane region" description="Helical" evidence="9">
    <location>
        <begin position="81"/>
        <end position="100"/>
    </location>
</feature>
<dbReference type="GO" id="GO:0005886">
    <property type="term" value="C:plasma membrane"/>
    <property type="evidence" value="ECO:0007669"/>
    <property type="project" value="UniProtKB-SubCell"/>
</dbReference>
<keyword evidence="4" id="KW-1003">Cell membrane</keyword>
<keyword evidence="3 9" id="KW-0813">Transport</keyword>
<comment type="similarity">
    <text evidence="2 9">Belongs to the branched chain amino acid transporter family.</text>
</comment>
<dbReference type="PANTHER" id="PTHR30588">
    <property type="entry name" value="BRANCHED-CHAIN AMINO ACID TRANSPORT SYSTEM 2 CARRIER PROTEIN"/>
    <property type="match status" value="1"/>
</dbReference>
<dbReference type="PANTHER" id="PTHR30588:SF0">
    <property type="entry name" value="BRANCHED-CHAIN AMINO ACID PERMEASE BRNQ"/>
    <property type="match status" value="1"/>
</dbReference>
<feature type="transmembrane region" description="Helical" evidence="9">
    <location>
        <begin position="44"/>
        <end position="65"/>
    </location>
</feature>
<comment type="subcellular location">
    <subcellularLocation>
        <location evidence="1 9">Cell membrane</location>
        <topology evidence="1 9">Multi-pass membrane protein</topology>
    </subcellularLocation>
</comment>
<gene>
    <name evidence="10" type="ORF">U725_01745</name>
</gene>
<evidence type="ECO:0000256" key="5">
    <source>
        <dbReference type="ARBA" id="ARBA00022692"/>
    </source>
</evidence>
<dbReference type="GO" id="GO:0005304">
    <property type="term" value="F:L-valine transmembrane transporter activity"/>
    <property type="evidence" value="ECO:0007669"/>
    <property type="project" value="TreeGrafter"/>
</dbReference>
<dbReference type="GO" id="GO:0015820">
    <property type="term" value="P:L-leucine transport"/>
    <property type="evidence" value="ECO:0007669"/>
    <property type="project" value="TreeGrafter"/>
</dbReference>
<evidence type="ECO:0000313" key="11">
    <source>
        <dbReference type="Proteomes" id="UP000028401"/>
    </source>
</evidence>
<keyword evidence="7 9" id="KW-1133">Transmembrane helix</keyword>
<protein>
    <recommendedName>
        <fullName evidence="9">Branched-chain amino acid transport system carrier protein</fullName>
    </recommendedName>
</protein>
<dbReference type="InterPro" id="IPR004685">
    <property type="entry name" value="Brnchd-chn_aa_trnsp_Livcs"/>
</dbReference>
<feature type="transmembrane region" description="Helical" evidence="9">
    <location>
        <begin position="349"/>
        <end position="368"/>
    </location>
</feature>
<dbReference type="GO" id="GO:0015188">
    <property type="term" value="F:L-isoleucine transmembrane transporter activity"/>
    <property type="evidence" value="ECO:0007669"/>
    <property type="project" value="TreeGrafter"/>
</dbReference>
<feature type="transmembrane region" description="Helical" evidence="9">
    <location>
        <begin position="120"/>
        <end position="140"/>
    </location>
</feature>
<proteinExistence type="inferred from homology"/>
<feature type="transmembrane region" description="Helical" evidence="9">
    <location>
        <begin position="236"/>
        <end position="258"/>
    </location>
</feature>
<feature type="transmembrane region" description="Helical" evidence="9">
    <location>
        <begin position="278"/>
        <end position="301"/>
    </location>
</feature>
<dbReference type="GO" id="GO:0015190">
    <property type="term" value="F:L-leucine transmembrane transporter activity"/>
    <property type="evidence" value="ECO:0007669"/>
    <property type="project" value="TreeGrafter"/>
</dbReference>
<comment type="caution">
    <text evidence="10">The sequence shown here is derived from an EMBL/GenBank/DDBJ whole genome shotgun (WGS) entry which is preliminary data.</text>
</comment>
<evidence type="ECO:0000256" key="7">
    <source>
        <dbReference type="ARBA" id="ARBA00022989"/>
    </source>
</evidence>
<feature type="transmembrane region" description="Helical" evidence="9">
    <location>
        <begin position="152"/>
        <end position="174"/>
    </location>
</feature>
<evidence type="ECO:0000313" key="10">
    <source>
        <dbReference type="EMBL" id="KEY62120.1"/>
    </source>
</evidence>
<keyword evidence="5 9" id="KW-0812">Transmembrane</keyword>
<evidence type="ECO:0000256" key="2">
    <source>
        <dbReference type="ARBA" id="ARBA00008540"/>
    </source>
</evidence>
<dbReference type="GO" id="GO:0015818">
    <property type="term" value="P:isoleucine transport"/>
    <property type="evidence" value="ECO:0007669"/>
    <property type="project" value="TreeGrafter"/>
</dbReference>
<accession>A0A084A9Z1</accession>
<comment type="function">
    <text evidence="9">Component of the transport system for branched-chain amino acids.</text>
</comment>
<feature type="transmembrane region" description="Helical" evidence="9">
    <location>
        <begin position="12"/>
        <end position="32"/>
    </location>
</feature>
<feature type="transmembrane region" description="Helical" evidence="9">
    <location>
        <begin position="417"/>
        <end position="443"/>
    </location>
</feature>
<feature type="transmembrane region" description="Helical" evidence="9">
    <location>
        <begin position="375"/>
        <end position="397"/>
    </location>
</feature>
<reference evidence="10 11" key="1">
    <citation type="submission" date="2014-06" db="EMBL/GenBank/DDBJ databases">
        <title>Draft genome sequence of the putrescine producing strain Lactococcus lactis subsp cremoris GE214.</title>
        <authorList>
            <person name="Ladero V."/>
            <person name="Linares D.M."/>
            <person name="del Rio B."/>
            <person name="Mayo B."/>
            <person name="Martin M.C."/>
            <person name="Fernandez M."/>
            <person name="Alvarez M.A."/>
        </authorList>
    </citation>
    <scope>NUCLEOTIDE SEQUENCE [LARGE SCALE GENOMIC DNA]</scope>
    <source>
        <strain evidence="10 11">GE214</strain>
    </source>
</reference>
<dbReference type="Proteomes" id="UP000028401">
    <property type="component" value="Unassembled WGS sequence"/>
</dbReference>